<sequence length="294" mass="33863">MTSFDPGVQLQASLEYQALLLGKMMSEKIKAKQSIKSLQEVEFKVFSQWGDDGIIQWLVHNLEFSHHTFVEFGVANYRESNTRFLLMNNNWSGFVMDGSEDNVKQITTSEYYWRYELAARAEFIDRDNINELIQSAGFSPDIGILHIDLDGNDYWIWKTINVVSPIIVILEYNSVLGIDRPITIPYDKAFYRTKAHYSNHYYGASLRALYQLSQEKGYSFIGCNGAGNNAYFVRNDRLNDQIRATSLEDGYVLSKYRESRDPAGNLSYVTGKDRIELIRGMPVYNIDTDQIETL</sequence>
<comment type="caution">
    <text evidence="1">The sequence shown here is derived from an EMBL/GenBank/DDBJ whole genome shotgun (WGS) entry which is preliminary data.</text>
</comment>
<protein>
    <submittedName>
        <fullName evidence="1">Uncharacterized protein</fullName>
    </submittedName>
</protein>
<reference evidence="1" key="2">
    <citation type="journal article" date="2021" name="Mar. Drugs">
        <title>Genome Reduction and Secondary Metabolism of the Marine Sponge-Associated Cyanobacterium Leptothoe.</title>
        <authorList>
            <person name="Konstantinou D."/>
            <person name="Popin R.V."/>
            <person name="Fewer D.P."/>
            <person name="Sivonen K."/>
            <person name="Gkelis S."/>
        </authorList>
    </citation>
    <scope>NUCLEOTIDE SEQUENCE</scope>
    <source>
        <strain evidence="1">TAU-MAC 1115</strain>
    </source>
</reference>
<dbReference type="EMBL" id="JADOES010000044">
    <property type="protein sequence ID" value="MBT9317371.1"/>
    <property type="molecule type" value="Genomic_DNA"/>
</dbReference>
<proteinExistence type="predicted"/>
<reference evidence="1" key="1">
    <citation type="submission" date="2020-11" db="EMBL/GenBank/DDBJ databases">
        <authorList>
            <person name="Konstantinou D."/>
            <person name="Gkelis S."/>
            <person name="Popin R."/>
            <person name="Fewer D."/>
            <person name="Sivonen K."/>
        </authorList>
    </citation>
    <scope>NUCLEOTIDE SEQUENCE</scope>
    <source>
        <strain evidence="1">TAU-MAC 1115</strain>
    </source>
</reference>
<evidence type="ECO:0000313" key="2">
    <source>
        <dbReference type="Proteomes" id="UP000717364"/>
    </source>
</evidence>
<organism evidence="1 2">
    <name type="scientific">Leptothoe spongobia TAU-MAC 1115</name>
    <dbReference type="NCBI Taxonomy" id="1967444"/>
    <lineage>
        <taxon>Bacteria</taxon>
        <taxon>Bacillati</taxon>
        <taxon>Cyanobacteriota</taxon>
        <taxon>Cyanophyceae</taxon>
        <taxon>Nodosilineales</taxon>
        <taxon>Cymatolegaceae</taxon>
        <taxon>Leptothoe</taxon>
        <taxon>Leptothoe spongobia</taxon>
    </lineage>
</organism>
<keyword evidence="2" id="KW-1185">Reference proteome</keyword>
<accession>A0A947DI27</accession>
<dbReference type="RefSeq" id="WP_215610435.1">
    <property type="nucleotide sequence ID" value="NZ_JADOES010000044.1"/>
</dbReference>
<dbReference type="AlphaFoldDB" id="A0A947DI27"/>
<gene>
    <name evidence="1" type="ORF">IXB50_18270</name>
</gene>
<evidence type="ECO:0000313" key="1">
    <source>
        <dbReference type="EMBL" id="MBT9317371.1"/>
    </source>
</evidence>
<name>A0A947DI27_9CYAN</name>
<dbReference type="Proteomes" id="UP000717364">
    <property type="component" value="Unassembled WGS sequence"/>
</dbReference>